<dbReference type="Pfam" id="PF11954">
    <property type="entry name" value="DUF3471"/>
    <property type="match status" value="1"/>
</dbReference>
<dbReference type="PANTHER" id="PTHR46825:SF14">
    <property type="entry name" value="BETA-LACTAMASE-RELATED DOMAIN-CONTAINING PROTEIN"/>
    <property type="match status" value="1"/>
</dbReference>
<evidence type="ECO:0000259" key="3">
    <source>
        <dbReference type="Pfam" id="PF11954"/>
    </source>
</evidence>
<proteinExistence type="inferred from homology"/>
<comment type="similarity">
    <text evidence="1">Belongs to the peptidase S12 family.</text>
</comment>
<dbReference type="Gene3D" id="2.40.128.600">
    <property type="match status" value="1"/>
</dbReference>
<dbReference type="PANTHER" id="PTHR46825">
    <property type="entry name" value="D-ALANYL-D-ALANINE-CARBOXYPEPTIDASE/ENDOPEPTIDASE AMPH"/>
    <property type="match status" value="1"/>
</dbReference>
<dbReference type="InterPro" id="IPR012338">
    <property type="entry name" value="Beta-lactam/transpept-like"/>
</dbReference>
<evidence type="ECO:0000313" key="4">
    <source>
        <dbReference type="EMBL" id="KAK0618663.1"/>
    </source>
</evidence>
<dbReference type="EMBL" id="JAUJDW010000180">
    <property type="protein sequence ID" value="KAK0618663.1"/>
    <property type="molecule type" value="Genomic_DNA"/>
</dbReference>
<gene>
    <name evidence="4" type="primary">flp_1</name>
    <name evidence="4" type="ORF">DIS24_g11647</name>
</gene>
<dbReference type="Proteomes" id="UP001175001">
    <property type="component" value="Unassembled WGS sequence"/>
</dbReference>
<name>A0AA39WNH2_9PEZI</name>
<feature type="domain" description="Beta-lactamase-related" evidence="2">
    <location>
        <begin position="4"/>
        <end position="344"/>
    </location>
</feature>
<dbReference type="InterPro" id="IPR001466">
    <property type="entry name" value="Beta-lactam-related"/>
</dbReference>
<evidence type="ECO:0000256" key="1">
    <source>
        <dbReference type="ARBA" id="ARBA00038215"/>
    </source>
</evidence>
<organism evidence="4 5">
    <name type="scientific">Lasiodiplodia hormozganensis</name>
    <dbReference type="NCBI Taxonomy" id="869390"/>
    <lineage>
        <taxon>Eukaryota</taxon>
        <taxon>Fungi</taxon>
        <taxon>Dikarya</taxon>
        <taxon>Ascomycota</taxon>
        <taxon>Pezizomycotina</taxon>
        <taxon>Dothideomycetes</taxon>
        <taxon>Dothideomycetes incertae sedis</taxon>
        <taxon>Botryosphaeriales</taxon>
        <taxon>Botryosphaeriaceae</taxon>
        <taxon>Lasiodiplodia</taxon>
    </lineage>
</organism>
<evidence type="ECO:0000259" key="2">
    <source>
        <dbReference type="Pfam" id="PF00144"/>
    </source>
</evidence>
<dbReference type="SUPFAM" id="SSF56601">
    <property type="entry name" value="beta-lactamase/transpeptidase-like"/>
    <property type="match status" value="1"/>
</dbReference>
<dbReference type="InterPro" id="IPR050491">
    <property type="entry name" value="AmpC-like"/>
</dbReference>
<dbReference type="Gene3D" id="3.40.710.10">
    <property type="entry name" value="DD-peptidase/beta-lactamase superfamily"/>
    <property type="match status" value="1"/>
</dbReference>
<keyword evidence="5" id="KW-1185">Reference proteome</keyword>
<dbReference type="AlphaFoldDB" id="A0AA39WNH2"/>
<reference evidence="4" key="1">
    <citation type="submission" date="2023-06" db="EMBL/GenBank/DDBJ databases">
        <title>Multi-omics analyses reveal the molecular pathogenesis toolkit of Lasiodiplodia hormozganensis, a cross-kingdom pathogen.</title>
        <authorList>
            <person name="Felix C."/>
            <person name="Meneses R."/>
            <person name="Goncalves M.F.M."/>
            <person name="Tilleman L."/>
            <person name="Duarte A.S."/>
            <person name="Jorrin-Novo J.V."/>
            <person name="Van De Peer Y."/>
            <person name="Deforce D."/>
            <person name="Van Nieuwerburgh F."/>
            <person name="Esteves A.C."/>
            <person name="Alves A."/>
        </authorList>
    </citation>
    <scope>NUCLEOTIDE SEQUENCE</scope>
    <source>
        <strain evidence="4">CBS 339.90</strain>
    </source>
</reference>
<dbReference type="InterPro" id="IPR021860">
    <property type="entry name" value="Peptidase_S12_Pab87-rel_C"/>
</dbReference>
<feature type="domain" description="Peptidase S12 Pab87-related C-terminal" evidence="3">
    <location>
        <begin position="392"/>
        <end position="490"/>
    </location>
</feature>
<sequence>MGQVGISYGVLHRGQTTLARSYGYRDKENKLPADEDTLYNIASCTKAFTATACTLLADEGLIDLDAPAQTYIPELKEERATLVDLLAHRCGYARFDLSWVGQRSEVLVSHDELIKRVNSLPRVRPLRYEWLYNNWMYAVAGVVIQRKSKEANYLEFMKNRILKEYGLDRTCIKEEDIPDSNISRAYAASRTGKPIRIAEPPWEESPFTPGGGIRSCVSDMLKWGQQLLEAYTYERKHQTLCRPGIFSPQMIMPRSISYGELERSYGMGFMRLMLPSRLSIGGRNNAVASDVRIPPIGKTHSHILALSHCGENAGALSSFVLIPELDTAIVVLGNTTALGDANELITHVLASQVVDPDATAAVDYEALAESLAERCRHWHQRVLADPLKEHQVSGTSHGPLSEYVGAYRDPELEIPMSVSLENGQLILHQGGKTSQRSPLRHYHYETFQFVTESYDEHVSLGMIDYDDWRVMLVQFERDFLGAVIGLKWWLDADLPPAFLQKQA</sequence>
<dbReference type="Pfam" id="PF00144">
    <property type="entry name" value="Beta-lactamase"/>
    <property type="match status" value="1"/>
</dbReference>
<comment type="caution">
    <text evidence="4">The sequence shown here is derived from an EMBL/GenBank/DDBJ whole genome shotgun (WGS) entry which is preliminary data.</text>
</comment>
<evidence type="ECO:0000313" key="5">
    <source>
        <dbReference type="Proteomes" id="UP001175001"/>
    </source>
</evidence>
<protein>
    <submittedName>
        <fullName evidence="4">Protein flp</fullName>
    </submittedName>
</protein>
<accession>A0AA39WNH2</accession>